<dbReference type="PATRIC" id="fig|128780.6.peg.3153"/>
<feature type="signal peptide" evidence="1">
    <location>
        <begin position="1"/>
        <end position="22"/>
    </location>
</feature>
<dbReference type="KEGG" id="sacz:AOT14_31130"/>
<proteinExistence type="predicted"/>
<accession>A0A0S1B382</accession>
<feature type="chain" id="PRO_5006588542" description="Secreted protein" evidence="1">
    <location>
        <begin position="23"/>
        <end position="148"/>
    </location>
</feature>
<evidence type="ECO:0000313" key="2">
    <source>
        <dbReference type="EMBL" id="ALJ29460.1"/>
    </source>
</evidence>
<protein>
    <recommendedName>
        <fullName evidence="4">Secreted protein</fullName>
    </recommendedName>
</protein>
<dbReference type="Proteomes" id="UP000061010">
    <property type="component" value="Chromosome"/>
</dbReference>
<dbReference type="OrthoDB" id="5975801at2"/>
<keyword evidence="3" id="KW-1185">Reference proteome</keyword>
<reference evidence="2 3" key="1">
    <citation type="journal article" date="2015" name="Genome Announc.">
        <title>Complete Genome Sequencing of Stenotrophomonas acidaminiphila ZAC14D2_NAIMI4_2, a Multidrug-Resistant Strain Isolated from Sediments of a Polluted River in Mexico, Uncovers New Antibiotic Resistance Genes and a Novel Class-II Lasso Peptide Biosynthesis Gene Cluster.</title>
        <authorList>
            <person name="Vinuesa P."/>
            <person name="Ochoa-Sanchez L.E."/>
        </authorList>
    </citation>
    <scope>NUCLEOTIDE SEQUENCE [LARGE SCALE GENOMIC DNA]</scope>
    <source>
        <strain evidence="2 3">ZAC14D2_NAIMI4_2</strain>
    </source>
</reference>
<dbReference type="EMBL" id="CP012900">
    <property type="protein sequence ID" value="ALJ29460.1"/>
    <property type="molecule type" value="Genomic_DNA"/>
</dbReference>
<organism evidence="2 3">
    <name type="scientific">Stenotrophomonas acidaminiphila</name>
    <dbReference type="NCBI Taxonomy" id="128780"/>
    <lineage>
        <taxon>Bacteria</taxon>
        <taxon>Pseudomonadati</taxon>
        <taxon>Pseudomonadota</taxon>
        <taxon>Gammaproteobacteria</taxon>
        <taxon>Lysobacterales</taxon>
        <taxon>Lysobacteraceae</taxon>
        <taxon>Stenotrophomonas</taxon>
    </lineage>
</organism>
<keyword evidence="1" id="KW-0732">Signal</keyword>
<sequence length="148" mass="15372" precursor="true">MMRTLSFAVAAALTLVPALAMAKKQVQDSGSGCLQNLSVTGGFTTGKQFLAATEHEGVSYAEAFRKTVAAIEAEGMVSVSPNERTGYIAAENPVRGGGGSTVPLRTTVRRQDDGSIRVEVRFSIKGGQMTSNKAVGEGMCKIADAASL</sequence>
<name>A0A0S1B382_9GAMM</name>
<evidence type="ECO:0000313" key="3">
    <source>
        <dbReference type="Proteomes" id="UP000061010"/>
    </source>
</evidence>
<evidence type="ECO:0000256" key="1">
    <source>
        <dbReference type="SAM" id="SignalP"/>
    </source>
</evidence>
<gene>
    <name evidence="2" type="ORF">AOT14_31130</name>
</gene>
<evidence type="ECO:0008006" key="4">
    <source>
        <dbReference type="Google" id="ProtNLM"/>
    </source>
</evidence>
<dbReference type="AlphaFoldDB" id="A0A0S1B382"/>